<evidence type="ECO:0000256" key="6">
    <source>
        <dbReference type="ARBA" id="ARBA00022741"/>
    </source>
</evidence>
<feature type="short sequence motif" description="'HIGH' region" evidence="12">
    <location>
        <begin position="31"/>
        <end position="41"/>
    </location>
</feature>
<evidence type="ECO:0000256" key="7">
    <source>
        <dbReference type="ARBA" id="ARBA00022833"/>
    </source>
</evidence>
<organism evidence="14 15">
    <name type="scientific">Actinomadura parmotrematis</name>
    <dbReference type="NCBI Taxonomy" id="2864039"/>
    <lineage>
        <taxon>Bacteria</taxon>
        <taxon>Bacillati</taxon>
        <taxon>Actinomycetota</taxon>
        <taxon>Actinomycetes</taxon>
        <taxon>Streptosporangiales</taxon>
        <taxon>Thermomonosporaceae</taxon>
        <taxon>Actinomadura</taxon>
    </lineage>
</organism>
<dbReference type="Pfam" id="PF09190">
    <property type="entry name" value="DALR_2"/>
    <property type="match status" value="1"/>
</dbReference>
<keyword evidence="9 12" id="KW-0648">Protein biosynthesis</keyword>
<dbReference type="InterPro" id="IPR056411">
    <property type="entry name" value="CysS_C"/>
</dbReference>
<evidence type="ECO:0000313" key="14">
    <source>
        <dbReference type="EMBL" id="MBW8487390.1"/>
    </source>
</evidence>
<protein>
    <recommendedName>
        <fullName evidence="12">Cysteine--tRNA ligase</fullName>
        <ecNumber evidence="12">6.1.1.16</ecNumber>
    </recommendedName>
    <alternativeName>
        <fullName evidence="12">Cysteinyl-tRNA synthetase</fullName>
        <shortName evidence="12">CysRS</shortName>
    </alternativeName>
</protein>
<gene>
    <name evidence="12 14" type="primary">cysS</name>
    <name evidence="14" type="ORF">K1Y72_33905</name>
</gene>
<comment type="caution">
    <text evidence="14">The sequence shown here is derived from an EMBL/GenBank/DDBJ whole genome shotgun (WGS) entry which is preliminary data.</text>
</comment>
<dbReference type="InterPro" id="IPR015273">
    <property type="entry name" value="Cys-tRNA-synt_Ia_DALR"/>
</dbReference>
<dbReference type="EMBL" id="JAIBOA010000033">
    <property type="protein sequence ID" value="MBW8487390.1"/>
    <property type="molecule type" value="Genomic_DNA"/>
</dbReference>
<dbReference type="GO" id="GO:0004817">
    <property type="term" value="F:cysteine-tRNA ligase activity"/>
    <property type="evidence" value="ECO:0007669"/>
    <property type="project" value="UniProtKB-EC"/>
</dbReference>
<feature type="binding site" evidence="12">
    <location>
        <position position="29"/>
    </location>
    <ligand>
        <name>Zn(2+)</name>
        <dbReference type="ChEBI" id="CHEBI:29105"/>
    </ligand>
</feature>
<evidence type="ECO:0000256" key="1">
    <source>
        <dbReference type="ARBA" id="ARBA00005594"/>
    </source>
</evidence>
<dbReference type="Gene3D" id="1.20.120.1910">
    <property type="entry name" value="Cysteine-tRNA ligase, C-terminal anti-codon recognition domain"/>
    <property type="match status" value="1"/>
</dbReference>
<dbReference type="Pfam" id="PF01406">
    <property type="entry name" value="tRNA-synt_1e"/>
    <property type="match status" value="1"/>
</dbReference>
<evidence type="ECO:0000256" key="3">
    <source>
        <dbReference type="ARBA" id="ARBA00022490"/>
    </source>
</evidence>
<feature type="binding site" evidence="12">
    <location>
        <position position="235"/>
    </location>
    <ligand>
        <name>Zn(2+)</name>
        <dbReference type="ChEBI" id="CHEBI:29105"/>
    </ligand>
</feature>
<dbReference type="InterPro" id="IPR009080">
    <property type="entry name" value="tRNAsynth_Ia_anticodon-bd"/>
</dbReference>
<dbReference type="SUPFAM" id="SSF52374">
    <property type="entry name" value="Nucleotidylyl transferase"/>
    <property type="match status" value="1"/>
</dbReference>
<dbReference type="InterPro" id="IPR024909">
    <property type="entry name" value="Cys-tRNA/MSH_ligase"/>
</dbReference>
<keyword evidence="3 12" id="KW-0963">Cytoplasm</keyword>
<evidence type="ECO:0000256" key="11">
    <source>
        <dbReference type="ARBA" id="ARBA00047398"/>
    </source>
</evidence>
<comment type="catalytic activity">
    <reaction evidence="11 12">
        <text>tRNA(Cys) + L-cysteine + ATP = L-cysteinyl-tRNA(Cys) + AMP + diphosphate</text>
        <dbReference type="Rhea" id="RHEA:17773"/>
        <dbReference type="Rhea" id="RHEA-COMP:9661"/>
        <dbReference type="Rhea" id="RHEA-COMP:9679"/>
        <dbReference type="ChEBI" id="CHEBI:30616"/>
        <dbReference type="ChEBI" id="CHEBI:33019"/>
        <dbReference type="ChEBI" id="CHEBI:35235"/>
        <dbReference type="ChEBI" id="CHEBI:78442"/>
        <dbReference type="ChEBI" id="CHEBI:78517"/>
        <dbReference type="ChEBI" id="CHEBI:456215"/>
        <dbReference type="EC" id="6.1.1.16"/>
    </reaction>
</comment>
<dbReference type="PANTHER" id="PTHR10890:SF30">
    <property type="entry name" value="CYSTEINE--TRNA LIGASE"/>
    <property type="match status" value="1"/>
</dbReference>
<evidence type="ECO:0000256" key="8">
    <source>
        <dbReference type="ARBA" id="ARBA00022840"/>
    </source>
</evidence>
<sequence>MSLRLYDTSTRTVRAFEPLEEGRVGMYVCGATPQAAPHIGHLRSGVVYDVLLRWLRHAGHEVTFVRNVTDIDDKILRVAAERGTPWFALAEGNQRVFGSSYDLLGCLPPTVEPRATGHVPEMIKLMRLLTERGHAYAAAGDVYFDVRSWAAEYGALSNQKLENMRSAEDSPNEDAKRDPRDFALWKGAKPGEPSWETPWGEGRPGWHLECSAMARQYLGTTFDIHGGGVDLIFPHHENELAQSRAAGDGFARYWLHNGLLTVEGEKMSKSVGNVVLLPDLLGRGRPAEIRYYLLSAHYRSLMDYSDTAFAEGVSAFQRIEGFVVRAAELVGAAAPADAPPAAFAAAMDDDLGVPQALAVLHETVREGNSALASGDRDAVATALAAVRAMTGALGLDPLDPHWTGGSGDELRPVVDALVAVALEQRQAARARKDYAAADAVRDGLSAAGIVVEDTPHGPRWELKRP</sequence>
<name>A0ABS7G4T1_9ACTN</name>
<comment type="cofactor">
    <cofactor evidence="12">
        <name>Zn(2+)</name>
        <dbReference type="ChEBI" id="CHEBI:29105"/>
    </cofactor>
    <text evidence="12">Binds 1 zinc ion per subunit.</text>
</comment>
<dbReference type="InterPro" id="IPR014729">
    <property type="entry name" value="Rossmann-like_a/b/a_fold"/>
</dbReference>
<keyword evidence="7 12" id="KW-0862">Zinc</keyword>
<dbReference type="SUPFAM" id="SSF47323">
    <property type="entry name" value="Anticodon-binding domain of a subclass of class I aminoacyl-tRNA synthetases"/>
    <property type="match status" value="1"/>
</dbReference>
<dbReference type="Proteomes" id="UP000774570">
    <property type="component" value="Unassembled WGS sequence"/>
</dbReference>
<dbReference type="Pfam" id="PF23493">
    <property type="entry name" value="CysS_C"/>
    <property type="match status" value="1"/>
</dbReference>
<dbReference type="RefSeq" id="WP_220170623.1">
    <property type="nucleotide sequence ID" value="NZ_JAIBOA010000033.1"/>
</dbReference>
<dbReference type="EC" id="6.1.1.16" evidence="12"/>
<keyword evidence="6 12" id="KW-0547">Nucleotide-binding</keyword>
<accession>A0ABS7G4T1</accession>
<dbReference type="SMART" id="SM00840">
    <property type="entry name" value="DALR_2"/>
    <property type="match status" value="1"/>
</dbReference>
<evidence type="ECO:0000259" key="13">
    <source>
        <dbReference type="SMART" id="SM00840"/>
    </source>
</evidence>
<dbReference type="PANTHER" id="PTHR10890">
    <property type="entry name" value="CYSTEINYL-TRNA SYNTHETASE"/>
    <property type="match status" value="1"/>
</dbReference>
<dbReference type="NCBIfam" id="TIGR00435">
    <property type="entry name" value="cysS"/>
    <property type="match status" value="1"/>
</dbReference>
<keyword evidence="15" id="KW-1185">Reference proteome</keyword>
<dbReference type="Gene3D" id="3.40.50.620">
    <property type="entry name" value="HUPs"/>
    <property type="match status" value="1"/>
</dbReference>
<dbReference type="HAMAP" id="MF_00041">
    <property type="entry name" value="Cys_tRNA_synth"/>
    <property type="match status" value="1"/>
</dbReference>
<proteinExistence type="inferred from homology"/>
<comment type="similarity">
    <text evidence="1 12">Belongs to the class-I aminoacyl-tRNA synthetase family.</text>
</comment>
<feature type="binding site" evidence="12">
    <location>
        <position position="210"/>
    </location>
    <ligand>
        <name>Zn(2+)</name>
        <dbReference type="ChEBI" id="CHEBI:29105"/>
    </ligand>
</feature>
<evidence type="ECO:0000256" key="2">
    <source>
        <dbReference type="ARBA" id="ARBA00011245"/>
    </source>
</evidence>
<evidence type="ECO:0000256" key="12">
    <source>
        <dbReference type="HAMAP-Rule" id="MF_00041"/>
    </source>
</evidence>
<feature type="short sequence motif" description="'KMSKS' region" evidence="12">
    <location>
        <begin position="266"/>
        <end position="270"/>
    </location>
</feature>
<reference evidence="14 15" key="1">
    <citation type="submission" date="2021-07" db="EMBL/GenBank/DDBJ databases">
        <title>Actinomadura sp. PM05-2 isolated from lichen.</title>
        <authorList>
            <person name="Somphong A."/>
            <person name="Phongsopitanun W."/>
            <person name="Tanasupawat S."/>
            <person name="Peongsungnone V."/>
        </authorList>
    </citation>
    <scope>NUCLEOTIDE SEQUENCE [LARGE SCALE GENOMIC DNA]</scope>
    <source>
        <strain evidence="14 15">PM05-2</strain>
    </source>
</reference>
<evidence type="ECO:0000256" key="9">
    <source>
        <dbReference type="ARBA" id="ARBA00022917"/>
    </source>
</evidence>
<dbReference type="InterPro" id="IPR032678">
    <property type="entry name" value="tRNA-synt_1_cat_dom"/>
</dbReference>
<evidence type="ECO:0000256" key="4">
    <source>
        <dbReference type="ARBA" id="ARBA00022598"/>
    </source>
</evidence>
<feature type="binding site" evidence="12">
    <location>
        <position position="269"/>
    </location>
    <ligand>
        <name>ATP</name>
        <dbReference type="ChEBI" id="CHEBI:30616"/>
    </ligand>
</feature>
<dbReference type="InterPro" id="IPR015803">
    <property type="entry name" value="Cys-tRNA-ligase"/>
</dbReference>
<keyword evidence="8 12" id="KW-0067">ATP-binding</keyword>
<evidence type="ECO:0000313" key="15">
    <source>
        <dbReference type="Proteomes" id="UP000774570"/>
    </source>
</evidence>
<evidence type="ECO:0000256" key="5">
    <source>
        <dbReference type="ARBA" id="ARBA00022723"/>
    </source>
</evidence>
<comment type="subcellular location">
    <subcellularLocation>
        <location evidence="12">Cytoplasm</location>
    </subcellularLocation>
</comment>
<dbReference type="PRINTS" id="PR00983">
    <property type="entry name" value="TRNASYNTHCYS"/>
</dbReference>
<keyword evidence="10 12" id="KW-0030">Aminoacyl-tRNA synthetase</keyword>
<evidence type="ECO:0000256" key="10">
    <source>
        <dbReference type="ARBA" id="ARBA00023146"/>
    </source>
</evidence>
<feature type="domain" description="Cysteinyl-tRNA synthetase class Ia DALR" evidence="13">
    <location>
        <begin position="342"/>
        <end position="404"/>
    </location>
</feature>
<feature type="binding site" evidence="12">
    <location>
        <position position="239"/>
    </location>
    <ligand>
        <name>Zn(2+)</name>
        <dbReference type="ChEBI" id="CHEBI:29105"/>
    </ligand>
</feature>
<comment type="subunit">
    <text evidence="2 12">Monomer.</text>
</comment>
<keyword evidence="4 12" id="KW-0436">Ligase</keyword>
<keyword evidence="5 12" id="KW-0479">Metal-binding</keyword>
<dbReference type="CDD" id="cd00672">
    <property type="entry name" value="CysRS_core"/>
    <property type="match status" value="1"/>
</dbReference>